<dbReference type="Proteomes" id="UP001501116">
    <property type="component" value="Unassembled WGS sequence"/>
</dbReference>
<dbReference type="EMBL" id="BAAANN010000030">
    <property type="protein sequence ID" value="GAA1978364.1"/>
    <property type="molecule type" value="Genomic_DNA"/>
</dbReference>
<reference evidence="2 3" key="1">
    <citation type="journal article" date="2019" name="Int. J. Syst. Evol. Microbiol.">
        <title>The Global Catalogue of Microorganisms (GCM) 10K type strain sequencing project: providing services to taxonomists for standard genome sequencing and annotation.</title>
        <authorList>
            <consortium name="The Broad Institute Genomics Platform"/>
            <consortium name="The Broad Institute Genome Sequencing Center for Infectious Disease"/>
            <person name="Wu L."/>
            <person name="Ma J."/>
        </authorList>
    </citation>
    <scope>NUCLEOTIDE SEQUENCE [LARGE SCALE GENOMIC DNA]</scope>
    <source>
        <strain evidence="2 3">JCM 14545</strain>
    </source>
</reference>
<name>A0ABN2S135_9PSEU</name>
<organism evidence="2 3">
    <name type="scientific">Amycolatopsis minnesotensis</name>
    <dbReference type="NCBI Taxonomy" id="337894"/>
    <lineage>
        <taxon>Bacteria</taxon>
        <taxon>Bacillati</taxon>
        <taxon>Actinomycetota</taxon>
        <taxon>Actinomycetes</taxon>
        <taxon>Pseudonocardiales</taxon>
        <taxon>Pseudonocardiaceae</taxon>
        <taxon>Amycolatopsis</taxon>
    </lineage>
</organism>
<gene>
    <name evidence="2" type="ORF">GCM10009754_62910</name>
</gene>
<dbReference type="RefSeq" id="WP_344427133.1">
    <property type="nucleotide sequence ID" value="NZ_BAAANN010000030.1"/>
</dbReference>
<keyword evidence="3" id="KW-1185">Reference proteome</keyword>
<comment type="caution">
    <text evidence="2">The sequence shown here is derived from an EMBL/GenBank/DDBJ whole genome shotgun (WGS) entry which is preliminary data.</text>
</comment>
<feature type="region of interest" description="Disordered" evidence="1">
    <location>
        <begin position="76"/>
        <end position="97"/>
    </location>
</feature>
<evidence type="ECO:0000313" key="3">
    <source>
        <dbReference type="Proteomes" id="UP001501116"/>
    </source>
</evidence>
<accession>A0ABN2S135</accession>
<proteinExistence type="predicted"/>
<evidence type="ECO:0000313" key="2">
    <source>
        <dbReference type="EMBL" id="GAA1978364.1"/>
    </source>
</evidence>
<evidence type="ECO:0000256" key="1">
    <source>
        <dbReference type="SAM" id="MobiDB-lite"/>
    </source>
</evidence>
<sequence length="116" mass="13428">MSFHVTYVRHASDTGRTVHRLRHYRGHEHEVELDCGRRFAPYDLFRLDEDDWRRDTACPGCHHHLLTLTDGENTTWHEAPDDRGHPSGAFAPLGETPDELTPMAEIVRMWGIRDLG</sequence>
<protein>
    <submittedName>
        <fullName evidence="2">Uncharacterized protein</fullName>
    </submittedName>
</protein>